<sequence length="90" mass="9697">MRIVSGLCGVFLLCGAMSVDVSGQAVVQVNTVEVPEDQVGAYLSGLKNIIDLYEQILPETELRVWRDAEGASPHLITVMTEFASADAWTA</sequence>
<dbReference type="EMBL" id="UINC01180196">
    <property type="protein sequence ID" value="SVD89266.1"/>
    <property type="molecule type" value="Genomic_DNA"/>
</dbReference>
<gene>
    <name evidence="1" type="ORF">METZ01_LOCUS442120</name>
</gene>
<organism evidence="1">
    <name type="scientific">marine metagenome</name>
    <dbReference type="NCBI Taxonomy" id="408172"/>
    <lineage>
        <taxon>unclassified sequences</taxon>
        <taxon>metagenomes</taxon>
        <taxon>ecological metagenomes</taxon>
    </lineage>
</organism>
<accession>A0A382Z1B6</accession>
<evidence type="ECO:0008006" key="2">
    <source>
        <dbReference type="Google" id="ProtNLM"/>
    </source>
</evidence>
<name>A0A382Z1B6_9ZZZZ</name>
<proteinExistence type="predicted"/>
<dbReference type="AlphaFoldDB" id="A0A382Z1B6"/>
<evidence type="ECO:0000313" key="1">
    <source>
        <dbReference type="EMBL" id="SVD89266.1"/>
    </source>
</evidence>
<reference evidence="1" key="1">
    <citation type="submission" date="2018-05" db="EMBL/GenBank/DDBJ databases">
        <authorList>
            <person name="Lanie J.A."/>
            <person name="Ng W.-L."/>
            <person name="Kazmierczak K.M."/>
            <person name="Andrzejewski T.M."/>
            <person name="Davidsen T.M."/>
            <person name="Wayne K.J."/>
            <person name="Tettelin H."/>
            <person name="Glass J.I."/>
            <person name="Rusch D."/>
            <person name="Podicherti R."/>
            <person name="Tsui H.-C.T."/>
            <person name="Winkler M.E."/>
        </authorList>
    </citation>
    <scope>NUCLEOTIDE SEQUENCE</scope>
</reference>
<protein>
    <recommendedName>
        <fullName evidence="2">ABM domain-containing protein</fullName>
    </recommendedName>
</protein>
<feature type="non-terminal residue" evidence="1">
    <location>
        <position position="90"/>
    </location>
</feature>